<name>A0A5B8U0E0_9ACTN</name>
<keyword evidence="3" id="KW-1185">Reference proteome</keyword>
<feature type="region of interest" description="Disordered" evidence="1">
    <location>
        <begin position="140"/>
        <end position="161"/>
    </location>
</feature>
<dbReference type="AlphaFoldDB" id="A0A5B8U0E0"/>
<protein>
    <submittedName>
        <fullName evidence="2">Uncharacterized protein</fullName>
    </submittedName>
</protein>
<accession>A0A5B8U0E0</accession>
<evidence type="ECO:0000256" key="1">
    <source>
        <dbReference type="SAM" id="MobiDB-lite"/>
    </source>
</evidence>
<evidence type="ECO:0000313" key="3">
    <source>
        <dbReference type="Proteomes" id="UP000321805"/>
    </source>
</evidence>
<sequence length="161" mass="16910">MDQDRHPGVARHLEDRLRGGVAEAEGLGARVQLDAARAEAEAALRLADRVVGRVQAAVGEQAAAGLRGPGEDPVVGGAVGRVALGVVQREDAGRGVRADLVELPEQAREVQRPPVLVEAEMGVGVDDPAAGWAERLELGAERRDRRGLRGTRSGQRAPGRS</sequence>
<proteinExistence type="predicted"/>
<dbReference type="EMBL" id="CP042430">
    <property type="protein sequence ID" value="QEC46447.1"/>
    <property type="molecule type" value="Genomic_DNA"/>
</dbReference>
<dbReference type="KEGG" id="bsol:FSW04_01870"/>
<organism evidence="2 3">
    <name type="scientific">Baekduia soli</name>
    <dbReference type="NCBI Taxonomy" id="496014"/>
    <lineage>
        <taxon>Bacteria</taxon>
        <taxon>Bacillati</taxon>
        <taxon>Actinomycetota</taxon>
        <taxon>Thermoleophilia</taxon>
        <taxon>Solirubrobacterales</taxon>
        <taxon>Baekduiaceae</taxon>
        <taxon>Baekduia</taxon>
    </lineage>
</organism>
<dbReference type="Proteomes" id="UP000321805">
    <property type="component" value="Chromosome"/>
</dbReference>
<reference evidence="2 3" key="1">
    <citation type="journal article" date="2018" name="J. Microbiol.">
        <title>Baekduia soli gen. nov., sp. nov., a novel bacterium isolated from the soil of Baekdu Mountain and proposal of a novel family name, Baekduiaceae fam. nov.</title>
        <authorList>
            <person name="An D.S."/>
            <person name="Siddiqi M.Z."/>
            <person name="Kim K.H."/>
            <person name="Yu H.S."/>
            <person name="Im W.T."/>
        </authorList>
    </citation>
    <scope>NUCLEOTIDE SEQUENCE [LARGE SCALE GENOMIC DNA]</scope>
    <source>
        <strain evidence="2 3">BR7-21</strain>
    </source>
</reference>
<gene>
    <name evidence="2" type="ORF">FSW04_01870</name>
</gene>
<evidence type="ECO:0000313" key="2">
    <source>
        <dbReference type="EMBL" id="QEC46447.1"/>
    </source>
</evidence>